<comment type="caution">
    <text evidence="2">The sequence shown here is derived from an EMBL/GenBank/DDBJ whole genome shotgun (WGS) entry which is preliminary data.</text>
</comment>
<dbReference type="OrthoDB" id="7923950at2"/>
<evidence type="ECO:0000256" key="1">
    <source>
        <dbReference type="SAM" id="MobiDB-lite"/>
    </source>
</evidence>
<organism evidence="2 3">
    <name type="scientific">Pseudohoeflea suaedae</name>
    <dbReference type="NCBI Taxonomy" id="877384"/>
    <lineage>
        <taxon>Bacteria</taxon>
        <taxon>Pseudomonadati</taxon>
        <taxon>Pseudomonadota</taxon>
        <taxon>Alphaproteobacteria</taxon>
        <taxon>Hyphomicrobiales</taxon>
        <taxon>Rhizobiaceae</taxon>
        <taxon>Pseudohoeflea</taxon>
    </lineage>
</organism>
<accession>A0A4R5PQB7</accession>
<evidence type="ECO:0000313" key="3">
    <source>
        <dbReference type="Proteomes" id="UP000295131"/>
    </source>
</evidence>
<dbReference type="AlphaFoldDB" id="A0A4R5PQB7"/>
<name>A0A4R5PQB7_9HYPH</name>
<proteinExistence type="predicted"/>
<reference evidence="2 3" key="1">
    <citation type="journal article" date="2013" name="Int. J. Syst. Evol. Microbiol.">
        <title>Hoeflea suaedae sp. nov., an endophytic bacterium isolated from the root of the halophyte Suaeda maritima.</title>
        <authorList>
            <person name="Chung E.J."/>
            <person name="Park J.A."/>
            <person name="Pramanik P."/>
            <person name="Bibi F."/>
            <person name="Jeon C.O."/>
            <person name="Chung Y.R."/>
        </authorList>
    </citation>
    <scope>NUCLEOTIDE SEQUENCE [LARGE SCALE GENOMIC DNA]</scope>
    <source>
        <strain evidence="2 3">YC6898</strain>
    </source>
</reference>
<feature type="region of interest" description="Disordered" evidence="1">
    <location>
        <begin position="128"/>
        <end position="150"/>
    </location>
</feature>
<dbReference type="EMBL" id="SMSI01000001">
    <property type="protein sequence ID" value="TDH38827.1"/>
    <property type="molecule type" value="Genomic_DNA"/>
</dbReference>
<dbReference type="Pfam" id="PF17264">
    <property type="entry name" value="DUF5330"/>
    <property type="match status" value="1"/>
</dbReference>
<protein>
    <submittedName>
        <fullName evidence="2">Uncharacterized protein</fullName>
    </submittedName>
</protein>
<sequence length="150" mass="16048">MWFLIKTTFWGMLVLAALPFFVKADVEPTSQPQEEQAQIGVTESIGAAISALNDIRQICGRQPEVCEKGGEALHALGLRARDGALIAYQLIDAKLSDEDKAALAPIAADLAEAGIDENDVAQIITGSLPASQEYPGEPEPANVPVPTFYR</sequence>
<dbReference type="RefSeq" id="WP_133283661.1">
    <property type="nucleotide sequence ID" value="NZ_SMSI01000001.1"/>
</dbReference>
<evidence type="ECO:0000313" key="2">
    <source>
        <dbReference type="EMBL" id="TDH38827.1"/>
    </source>
</evidence>
<dbReference type="InterPro" id="IPR035220">
    <property type="entry name" value="DUF5330"/>
</dbReference>
<keyword evidence="3" id="KW-1185">Reference proteome</keyword>
<dbReference type="Proteomes" id="UP000295131">
    <property type="component" value="Unassembled WGS sequence"/>
</dbReference>
<gene>
    <name evidence="2" type="ORF">E2A64_06965</name>
</gene>